<evidence type="ECO:0000313" key="2">
    <source>
        <dbReference type="EMBL" id="CAB4203384.1"/>
    </source>
</evidence>
<accession>A0A6J5SNW5</accession>
<sequence>MIVEQLCRSCDRVGGIEVNDRRSPGPLWSLFSSPSSPSASCRYCGVEGETAEEIAETIEIDDAILSRDLG</sequence>
<reference evidence="3" key="1">
    <citation type="submission" date="2020-05" db="EMBL/GenBank/DDBJ databases">
        <authorList>
            <person name="Chiriac C."/>
            <person name="Salcher M."/>
            <person name="Ghai R."/>
            <person name="Kavagutti S V."/>
        </authorList>
    </citation>
    <scope>NUCLEOTIDE SEQUENCE</scope>
</reference>
<dbReference type="EMBL" id="LR797328">
    <property type="protein sequence ID" value="CAB4203384.1"/>
    <property type="molecule type" value="Genomic_DNA"/>
</dbReference>
<organism evidence="3">
    <name type="scientific">uncultured Caudovirales phage</name>
    <dbReference type="NCBI Taxonomy" id="2100421"/>
    <lineage>
        <taxon>Viruses</taxon>
        <taxon>Duplodnaviria</taxon>
        <taxon>Heunggongvirae</taxon>
        <taxon>Uroviricota</taxon>
        <taxon>Caudoviricetes</taxon>
        <taxon>Peduoviridae</taxon>
        <taxon>Maltschvirus</taxon>
        <taxon>Maltschvirus maltsch</taxon>
    </lineage>
</organism>
<name>A0A6J5SNW5_9CAUD</name>
<dbReference type="EMBL" id="LR797437">
    <property type="protein sequence ID" value="CAB4216023.1"/>
    <property type="molecule type" value="Genomic_DNA"/>
</dbReference>
<evidence type="ECO:0000313" key="1">
    <source>
        <dbReference type="EMBL" id="CAB4173020.1"/>
    </source>
</evidence>
<protein>
    <submittedName>
        <fullName evidence="3">Uncharacterized protein</fullName>
    </submittedName>
</protein>
<evidence type="ECO:0000313" key="3">
    <source>
        <dbReference type="EMBL" id="CAB4216023.1"/>
    </source>
</evidence>
<dbReference type="EMBL" id="LR796890">
    <property type="protein sequence ID" value="CAB4173020.1"/>
    <property type="molecule type" value="Genomic_DNA"/>
</dbReference>
<proteinExistence type="predicted"/>
<gene>
    <name evidence="2" type="ORF">UFOVP1381_50</name>
    <name evidence="3" type="ORF">UFOVP1476_23</name>
    <name evidence="1" type="ORF">UFOVP944_23</name>
</gene>